<organism evidence="2 3">
    <name type="scientific">Prosthecobacter vanneervenii</name>
    <dbReference type="NCBI Taxonomy" id="48466"/>
    <lineage>
        <taxon>Bacteria</taxon>
        <taxon>Pseudomonadati</taxon>
        <taxon>Verrucomicrobiota</taxon>
        <taxon>Verrucomicrobiia</taxon>
        <taxon>Verrucomicrobiales</taxon>
        <taxon>Verrucomicrobiaceae</taxon>
        <taxon>Prosthecobacter</taxon>
    </lineage>
</organism>
<proteinExistence type="predicted"/>
<evidence type="ECO:0000313" key="2">
    <source>
        <dbReference type="EMBL" id="MBB5034916.1"/>
    </source>
</evidence>
<reference evidence="2 3" key="1">
    <citation type="submission" date="2020-08" db="EMBL/GenBank/DDBJ databases">
        <title>Genomic Encyclopedia of Type Strains, Phase IV (KMG-IV): sequencing the most valuable type-strain genomes for metagenomic binning, comparative biology and taxonomic classification.</title>
        <authorList>
            <person name="Goeker M."/>
        </authorList>
    </citation>
    <scope>NUCLEOTIDE SEQUENCE [LARGE SCALE GENOMIC DNA]</scope>
    <source>
        <strain evidence="2 3">DSM 12252</strain>
    </source>
</reference>
<comment type="caution">
    <text evidence="2">The sequence shown here is derived from an EMBL/GenBank/DDBJ whole genome shotgun (WGS) entry which is preliminary data.</text>
</comment>
<accession>A0A7W7YEV4</accession>
<evidence type="ECO:0000256" key="1">
    <source>
        <dbReference type="SAM" id="Phobius"/>
    </source>
</evidence>
<dbReference type="Proteomes" id="UP000590740">
    <property type="component" value="Unassembled WGS sequence"/>
</dbReference>
<keyword evidence="1" id="KW-0812">Transmembrane</keyword>
<name>A0A7W7YEV4_9BACT</name>
<dbReference type="AlphaFoldDB" id="A0A7W7YEV4"/>
<sequence length="199" mass="22472">MNAELLLCSLGALVLGMLGMQGLMRRLVTQWQWAWRHTFVWCAVLIVMFCTSIAAVGIVHQIGWLFRLPNLGVEDDMSSLVVAERYAMQVVSLAKWYAHDHGGRFPDTFAEFAADPEIFMVALDQDEPLEPLIYVGEGLRDTDSGYLPVVWSSRPNSEGLRVVGRLNGKTELIKEEEFQELLVEFRERQVLRKKSATGG</sequence>
<dbReference type="RefSeq" id="WP_184343181.1">
    <property type="nucleotide sequence ID" value="NZ_JACHIG010000012.1"/>
</dbReference>
<dbReference type="EMBL" id="JACHIG010000012">
    <property type="protein sequence ID" value="MBB5034916.1"/>
    <property type="molecule type" value="Genomic_DNA"/>
</dbReference>
<keyword evidence="3" id="KW-1185">Reference proteome</keyword>
<feature type="transmembrane region" description="Helical" evidence="1">
    <location>
        <begin position="35"/>
        <end position="59"/>
    </location>
</feature>
<keyword evidence="1" id="KW-1133">Transmembrane helix</keyword>
<gene>
    <name evidence="2" type="ORF">HNQ65_004524</name>
</gene>
<keyword evidence="1" id="KW-0472">Membrane</keyword>
<evidence type="ECO:0000313" key="3">
    <source>
        <dbReference type="Proteomes" id="UP000590740"/>
    </source>
</evidence>
<protein>
    <submittedName>
        <fullName evidence="2">Uncharacterized protein</fullName>
    </submittedName>
</protein>